<feature type="compositionally biased region" description="Basic and acidic residues" evidence="1">
    <location>
        <begin position="9"/>
        <end position="29"/>
    </location>
</feature>
<keyword evidence="3" id="KW-1185">Reference proteome</keyword>
<name>K2MJF9_TRYCR</name>
<evidence type="ECO:0000313" key="3">
    <source>
        <dbReference type="Proteomes" id="UP000007350"/>
    </source>
</evidence>
<protein>
    <submittedName>
        <fullName evidence="2">Uncharacterized protein</fullName>
    </submittedName>
</protein>
<comment type="caution">
    <text evidence="2">The sequence shown here is derived from an EMBL/GenBank/DDBJ whole genome shotgun (WGS) entry which is preliminary data.</text>
</comment>
<organism evidence="2 3">
    <name type="scientific">Trypanosoma cruzi marinkellei</name>
    <dbReference type="NCBI Taxonomy" id="85056"/>
    <lineage>
        <taxon>Eukaryota</taxon>
        <taxon>Discoba</taxon>
        <taxon>Euglenozoa</taxon>
        <taxon>Kinetoplastea</taxon>
        <taxon>Metakinetoplastina</taxon>
        <taxon>Trypanosomatida</taxon>
        <taxon>Trypanosomatidae</taxon>
        <taxon>Trypanosoma</taxon>
        <taxon>Schizotrypanum</taxon>
    </lineage>
</organism>
<feature type="compositionally biased region" description="Basic and acidic residues" evidence="1">
    <location>
        <begin position="58"/>
        <end position="67"/>
    </location>
</feature>
<dbReference type="AlphaFoldDB" id="K2MJF9"/>
<feature type="compositionally biased region" description="Polar residues" evidence="1">
    <location>
        <begin position="113"/>
        <end position="127"/>
    </location>
</feature>
<dbReference type="EMBL" id="AHKC01018451">
    <property type="protein sequence ID" value="EKF27305.1"/>
    <property type="molecule type" value="Genomic_DNA"/>
</dbReference>
<feature type="region of interest" description="Disordered" evidence="1">
    <location>
        <begin position="1"/>
        <end position="138"/>
    </location>
</feature>
<reference evidence="2 3" key="1">
    <citation type="journal article" date="2012" name="BMC Genomics">
        <title>Comparative genomic analysis of human infective Trypanosoma cruzi lineages with the bat-restricted subspecies T. cruzi marinkellei.</title>
        <authorList>
            <person name="Franzen O."/>
            <person name="Talavera-Lopez C."/>
            <person name="Ochaya S."/>
            <person name="Butler C.E."/>
            <person name="Messenger L.A."/>
            <person name="Lewis M.D."/>
            <person name="Llewellyn M.S."/>
            <person name="Marinkelle C.J."/>
            <person name="Tyler K.M."/>
            <person name="Miles M.A."/>
            <person name="Andersson B."/>
        </authorList>
    </citation>
    <scope>NUCLEOTIDE SEQUENCE [LARGE SCALE GENOMIC DNA]</scope>
    <source>
        <strain evidence="2 3">B7</strain>
    </source>
</reference>
<feature type="non-terminal residue" evidence="2">
    <location>
        <position position="138"/>
    </location>
</feature>
<dbReference type="Proteomes" id="UP000007350">
    <property type="component" value="Unassembled WGS sequence"/>
</dbReference>
<accession>K2MJF9</accession>
<evidence type="ECO:0000256" key="1">
    <source>
        <dbReference type="SAM" id="MobiDB-lite"/>
    </source>
</evidence>
<proteinExistence type="predicted"/>
<gene>
    <name evidence="2" type="ORF">MOQ_008974</name>
</gene>
<feature type="compositionally biased region" description="Polar residues" evidence="1">
    <location>
        <begin position="34"/>
        <end position="44"/>
    </location>
</feature>
<evidence type="ECO:0000313" key="2">
    <source>
        <dbReference type="EMBL" id="EKF27305.1"/>
    </source>
</evidence>
<sequence length="138" mass="14475">MGGGISNTNKRENAQENDGIEKRHWRFDEGEPNFITSTVNSANKVYTEGMSDPLAARRPPDPVENKSPRSKLTLVKGNPENPVSGSASAGILDKGAGNNNSTNSMRKMRNDSVAVQGNYDSPVSGSASAGILGKGAGN</sequence>